<dbReference type="RefSeq" id="WP_248651476.1">
    <property type="nucleotide sequence ID" value="NZ_CP096659.1"/>
</dbReference>
<gene>
    <name evidence="6" type="ORF">M0R89_05035</name>
</gene>
<dbReference type="EMBL" id="CP096659">
    <property type="protein sequence ID" value="UPV75434.1"/>
    <property type="molecule type" value="Genomic_DNA"/>
</dbReference>
<evidence type="ECO:0000313" key="6">
    <source>
        <dbReference type="EMBL" id="UPV75434.1"/>
    </source>
</evidence>
<feature type="domain" description="Tryptophan synthase beta chain-like PALP" evidence="5">
    <location>
        <begin position="68"/>
        <end position="384"/>
    </location>
</feature>
<dbReference type="Gene3D" id="3.40.50.1100">
    <property type="match status" value="2"/>
</dbReference>
<dbReference type="KEGG" id="halx:M0R89_05035"/>
<dbReference type="GO" id="GO:0006565">
    <property type="term" value="P:L-serine catabolic process"/>
    <property type="evidence" value="ECO:0007669"/>
    <property type="project" value="TreeGrafter"/>
</dbReference>
<dbReference type="GO" id="GO:0009097">
    <property type="term" value="P:isoleucine biosynthetic process"/>
    <property type="evidence" value="ECO:0007669"/>
    <property type="project" value="TreeGrafter"/>
</dbReference>
<evidence type="ECO:0000256" key="2">
    <source>
        <dbReference type="ARBA" id="ARBA00022898"/>
    </source>
</evidence>
<dbReference type="GO" id="GO:0003941">
    <property type="term" value="F:L-serine ammonia-lyase activity"/>
    <property type="evidence" value="ECO:0007669"/>
    <property type="project" value="TreeGrafter"/>
</dbReference>
<dbReference type="InterPro" id="IPR036052">
    <property type="entry name" value="TrpB-like_PALP_sf"/>
</dbReference>
<dbReference type="Proteomes" id="UP000830729">
    <property type="component" value="Chromosome"/>
</dbReference>
<dbReference type="PANTHER" id="PTHR48078">
    <property type="entry name" value="THREONINE DEHYDRATASE, MITOCHONDRIAL-RELATED"/>
    <property type="match status" value="1"/>
</dbReference>
<comment type="cofactor">
    <cofactor evidence="1">
        <name>pyridoxal 5'-phosphate</name>
        <dbReference type="ChEBI" id="CHEBI:597326"/>
    </cofactor>
</comment>
<dbReference type="InterPro" id="IPR050147">
    <property type="entry name" value="Ser/Thr_Dehydratase"/>
</dbReference>
<keyword evidence="2" id="KW-0663">Pyridoxal phosphate</keyword>
<dbReference type="InterPro" id="IPR001926">
    <property type="entry name" value="TrpB-like_PALP"/>
</dbReference>
<evidence type="ECO:0000256" key="4">
    <source>
        <dbReference type="SAM" id="MobiDB-lite"/>
    </source>
</evidence>
<keyword evidence="7" id="KW-1185">Reference proteome</keyword>
<proteinExistence type="predicted"/>
<evidence type="ECO:0000256" key="3">
    <source>
        <dbReference type="ARBA" id="ARBA00023239"/>
    </source>
</evidence>
<reference evidence="6 7" key="1">
    <citation type="submission" date="2022-04" db="EMBL/GenBank/DDBJ databases">
        <title>Diverse halophilic archaea isolated from saline environments.</title>
        <authorList>
            <person name="Cui H.-L."/>
        </authorList>
    </citation>
    <scope>NUCLEOTIDE SEQUENCE [LARGE SCALE GENOMIC DNA]</scope>
    <source>
        <strain evidence="6 7">XZYJT49</strain>
    </source>
</reference>
<sequence>MTHAFECLSCGATTDPDERPAGCPECGGPLEVAHDDLPDALPDSDRTDLRRYADWLPSLGESSVDAPVSMGEGWTPLVETPRLVATAAAEFEDATPDCYLKNETTNPTWSWKDRLAAVVVPHAVAGGPSDRDGADRIATASTGNHASAIAAYASRAGVERVLAFLSPSSEPPHHRQIRAYGGEALGLTDYGERKRLLRELADRGWFAAYDLDDRYTGQPYVYEGYKTIAYELVEQLGEVPDAVVVPVGAGDGLYGIWKGFRELAARGVVADKPRVISAESAERHPLAAAFEAGAESVGRDDGPEPLSTSTMGTTSGDHALAAVRASDGAAYAADREAVEAAIRTAGRDGVFLEPASALAPAVVSQAVADGVVGADDTVVTVGTGSGVAWPEKTASAVGESPTVEPTLDAIADATGLELD</sequence>
<dbReference type="GO" id="GO:0006567">
    <property type="term" value="P:L-threonine catabolic process"/>
    <property type="evidence" value="ECO:0007669"/>
    <property type="project" value="TreeGrafter"/>
</dbReference>
<keyword evidence="3" id="KW-0456">Lyase</keyword>
<evidence type="ECO:0000259" key="5">
    <source>
        <dbReference type="Pfam" id="PF00291"/>
    </source>
</evidence>
<dbReference type="SUPFAM" id="SSF53686">
    <property type="entry name" value="Tryptophan synthase beta subunit-like PLP-dependent enzymes"/>
    <property type="match status" value="1"/>
</dbReference>
<dbReference type="Pfam" id="PF00291">
    <property type="entry name" value="PALP"/>
    <property type="match status" value="1"/>
</dbReference>
<evidence type="ECO:0000256" key="1">
    <source>
        <dbReference type="ARBA" id="ARBA00001933"/>
    </source>
</evidence>
<name>A0A8U0HY12_9EURY</name>
<dbReference type="PANTHER" id="PTHR48078:SF6">
    <property type="entry name" value="L-THREONINE DEHYDRATASE CATABOLIC TDCB"/>
    <property type="match status" value="1"/>
</dbReference>
<dbReference type="GeneID" id="72184540"/>
<dbReference type="GO" id="GO:0004794">
    <property type="term" value="F:threonine deaminase activity"/>
    <property type="evidence" value="ECO:0007669"/>
    <property type="project" value="TreeGrafter"/>
</dbReference>
<evidence type="ECO:0000313" key="7">
    <source>
        <dbReference type="Proteomes" id="UP000830729"/>
    </source>
</evidence>
<organism evidence="6 7">
    <name type="scientific">Halorussus limi</name>
    <dbReference type="NCBI Taxonomy" id="2938695"/>
    <lineage>
        <taxon>Archaea</taxon>
        <taxon>Methanobacteriati</taxon>
        <taxon>Methanobacteriota</taxon>
        <taxon>Stenosarchaea group</taxon>
        <taxon>Halobacteria</taxon>
        <taxon>Halobacteriales</taxon>
        <taxon>Haladaptataceae</taxon>
        <taxon>Halorussus</taxon>
    </lineage>
</organism>
<feature type="region of interest" description="Disordered" evidence="4">
    <location>
        <begin position="292"/>
        <end position="313"/>
    </location>
</feature>
<dbReference type="AlphaFoldDB" id="A0A8U0HY12"/>
<protein>
    <submittedName>
        <fullName evidence="6">Pyridoxal-phosphate dependent enzyme</fullName>
    </submittedName>
</protein>
<accession>A0A8U0HY12</accession>